<evidence type="ECO:0000313" key="2">
    <source>
        <dbReference type="EMBL" id="KAF2432222.1"/>
    </source>
</evidence>
<proteinExistence type="predicted"/>
<dbReference type="EMBL" id="MU007027">
    <property type="protein sequence ID" value="KAF2432222.1"/>
    <property type="molecule type" value="Genomic_DNA"/>
</dbReference>
<name>A0A9P4NV03_9PEZI</name>
<feature type="compositionally biased region" description="Polar residues" evidence="1">
    <location>
        <begin position="78"/>
        <end position="87"/>
    </location>
</feature>
<feature type="compositionally biased region" description="Basic residues" evidence="1">
    <location>
        <begin position="68"/>
        <end position="77"/>
    </location>
</feature>
<feature type="region of interest" description="Disordered" evidence="1">
    <location>
        <begin position="234"/>
        <end position="266"/>
    </location>
</feature>
<evidence type="ECO:0000313" key="3">
    <source>
        <dbReference type="Proteomes" id="UP000800235"/>
    </source>
</evidence>
<protein>
    <submittedName>
        <fullName evidence="2">Uncharacterized protein</fullName>
    </submittedName>
</protein>
<dbReference type="AlphaFoldDB" id="A0A9P4NV03"/>
<reference evidence="2" key="1">
    <citation type="journal article" date="2020" name="Stud. Mycol.">
        <title>101 Dothideomycetes genomes: a test case for predicting lifestyles and emergence of pathogens.</title>
        <authorList>
            <person name="Haridas S."/>
            <person name="Albert R."/>
            <person name="Binder M."/>
            <person name="Bloem J."/>
            <person name="Labutti K."/>
            <person name="Salamov A."/>
            <person name="Andreopoulos B."/>
            <person name="Baker S."/>
            <person name="Barry K."/>
            <person name="Bills G."/>
            <person name="Bluhm B."/>
            <person name="Cannon C."/>
            <person name="Castanera R."/>
            <person name="Culley D."/>
            <person name="Daum C."/>
            <person name="Ezra D."/>
            <person name="Gonzalez J."/>
            <person name="Henrissat B."/>
            <person name="Kuo A."/>
            <person name="Liang C."/>
            <person name="Lipzen A."/>
            <person name="Lutzoni F."/>
            <person name="Magnuson J."/>
            <person name="Mondo S."/>
            <person name="Nolan M."/>
            <person name="Ohm R."/>
            <person name="Pangilinan J."/>
            <person name="Park H.-J."/>
            <person name="Ramirez L."/>
            <person name="Alfaro M."/>
            <person name="Sun H."/>
            <person name="Tritt A."/>
            <person name="Yoshinaga Y."/>
            <person name="Zwiers L.-H."/>
            <person name="Turgeon B."/>
            <person name="Goodwin S."/>
            <person name="Spatafora J."/>
            <person name="Crous P."/>
            <person name="Grigoriev I."/>
        </authorList>
    </citation>
    <scope>NUCLEOTIDE SEQUENCE</scope>
    <source>
        <strain evidence="2">CBS 130266</strain>
    </source>
</reference>
<feature type="region of interest" description="Disordered" evidence="1">
    <location>
        <begin position="52"/>
        <end position="108"/>
    </location>
</feature>
<keyword evidence="3" id="KW-1185">Reference proteome</keyword>
<comment type="caution">
    <text evidence="2">The sequence shown here is derived from an EMBL/GenBank/DDBJ whole genome shotgun (WGS) entry which is preliminary data.</text>
</comment>
<gene>
    <name evidence="2" type="ORF">EJ08DRAFT_677757</name>
</gene>
<feature type="compositionally biased region" description="Basic and acidic residues" evidence="1">
    <location>
        <begin position="256"/>
        <end position="266"/>
    </location>
</feature>
<sequence>MALDKSLATSAPNAYAYRGRDAATTVVEASPTKLAAAFPIMMGLKKYMERKARKAKFVDQTPITPTKSSHRRKRGSKASKTSGNEISQPKKVSPSPIPMKASHSKGKEPYISARLRKIGLTDDENVTFCAKWEAQDAELREEIMLQEKDEPEKAWERALYTEYNCERYGFAHIPRQHIVDVDHVIEEKNKIIAQKDRQFEEKKLFVVSLRKSVREKEEIVVRLRKVIAGLQGGGTVGEGGKEGLKRGLEDAEEGLPEAKRAMHEGT</sequence>
<evidence type="ECO:0000256" key="1">
    <source>
        <dbReference type="SAM" id="MobiDB-lite"/>
    </source>
</evidence>
<feature type="compositionally biased region" description="Basic and acidic residues" evidence="1">
    <location>
        <begin position="239"/>
        <end position="249"/>
    </location>
</feature>
<dbReference type="Proteomes" id="UP000800235">
    <property type="component" value="Unassembled WGS sequence"/>
</dbReference>
<accession>A0A9P4NV03</accession>
<organism evidence="2 3">
    <name type="scientific">Tothia fuscella</name>
    <dbReference type="NCBI Taxonomy" id="1048955"/>
    <lineage>
        <taxon>Eukaryota</taxon>
        <taxon>Fungi</taxon>
        <taxon>Dikarya</taxon>
        <taxon>Ascomycota</taxon>
        <taxon>Pezizomycotina</taxon>
        <taxon>Dothideomycetes</taxon>
        <taxon>Pleosporomycetidae</taxon>
        <taxon>Venturiales</taxon>
        <taxon>Cylindrosympodiaceae</taxon>
        <taxon>Tothia</taxon>
    </lineage>
</organism>